<dbReference type="GO" id="GO:0006508">
    <property type="term" value="P:proteolysis"/>
    <property type="evidence" value="ECO:0007669"/>
    <property type="project" value="UniProtKB-KW"/>
</dbReference>
<keyword evidence="3" id="KW-0378">Hydrolase</keyword>
<dbReference type="Pfam" id="PF01343">
    <property type="entry name" value="Peptidase_S49"/>
    <property type="match status" value="1"/>
</dbReference>
<proteinExistence type="inferred from homology"/>
<dbReference type="PANTHER" id="PTHR42987">
    <property type="entry name" value="PEPTIDASE S49"/>
    <property type="match status" value="1"/>
</dbReference>
<dbReference type="SUPFAM" id="SSF52096">
    <property type="entry name" value="ClpP/crotonase"/>
    <property type="match status" value="1"/>
</dbReference>
<accession>W4VQX6</accession>
<protein>
    <submittedName>
        <fullName evidence="6">Signal peptide peptidase SppA</fullName>
    </submittedName>
</protein>
<dbReference type="PANTHER" id="PTHR42987:SF7">
    <property type="entry name" value="SIGNAL PEPTIDE PEPTIDASE SPPA-RELATED"/>
    <property type="match status" value="1"/>
</dbReference>
<evidence type="ECO:0000259" key="5">
    <source>
        <dbReference type="Pfam" id="PF01343"/>
    </source>
</evidence>
<dbReference type="AlphaFoldDB" id="W4VQX6"/>
<name>W4VQX6_9BACI</name>
<comment type="caution">
    <text evidence="6">The sequence shown here is derived from an EMBL/GenBank/DDBJ whole genome shotgun (WGS) entry which is preliminary data.</text>
</comment>
<feature type="domain" description="Peptidase S49" evidence="5">
    <location>
        <begin position="1"/>
        <end position="105"/>
    </location>
</feature>
<evidence type="ECO:0000256" key="4">
    <source>
        <dbReference type="ARBA" id="ARBA00022825"/>
    </source>
</evidence>
<evidence type="ECO:0000256" key="1">
    <source>
        <dbReference type="ARBA" id="ARBA00008683"/>
    </source>
</evidence>
<sequence>MNFTKYDELADKIGYSQVNIKSGEHKDMASPLKEVTPEEKEIYQSVVDDSYEKFLEVIVNGRDMDRERVQNLADGRIYSGYEAKELGLIDKLGSLEDATDYIKKSLNQPNLKVVRVTPKNSIMDSFSPNIQSNLIKDIENIIGINNQARLMYIFDQ</sequence>
<evidence type="ECO:0000313" key="7">
    <source>
        <dbReference type="Proteomes" id="UP000019102"/>
    </source>
</evidence>
<keyword evidence="7" id="KW-1185">Reference proteome</keyword>
<dbReference type="EMBL" id="BAVS01000053">
    <property type="protein sequence ID" value="GAE95364.1"/>
    <property type="molecule type" value="Genomic_DNA"/>
</dbReference>
<keyword evidence="4" id="KW-0720">Serine protease</keyword>
<gene>
    <name evidence="6" type="ORF">JCM21714_4593</name>
</gene>
<organism evidence="6 7">
    <name type="scientific">Gracilibacillus boraciitolerans JCM 21714</name>
    <dbReference type="NCBI Taxonomy" id="1298598"/>
    <lineage>
        <taxon>Bacteria</taxon>
        <taxon>Bacillati</taxon>
        <taxon>Bacillota</taxon>
        <taxon>Bacilli</taxon>
        <taxon>Bacillales</taxon>
        <taxon>Bacillaceae</taxon>
        <taxon>Gracilibacillus</taxon>
    </lineage>
</organism>
<dbReference type="Proteomes" id="UP000019102">
    <property type="component" value="Unassembled WGS sequence"/>
</dbReference>
<reference evidence="6 7" key="1">
    <citation type="journal article" date="2014" name="Genome Announc.">
        <title>Draft Genome Sequence of the Boron-Tolerant and Moderately Halotolerant Bacterium Gracilibacillus boraciitolerans JCM 21714T.</title>
        <authorList>
            <person name="Ahmed I."/>
            <person name="Oshima K."/>
            <person name="Suda W."/>
            <person name="Kitamura K."/>
            <person name="Iida T."/>
            <person name="Ohmori Y."/>
            <person name="Fujiwara T."/>
            <person name="Hattori M."/>
            <person name="Ohkuma M."/>
        </authorList>
    </citation>
    <scope>NUCLEOTIDE SEQUENCE [LARGE SCALE GENOMIC DNA]</scope>
    <source>
        <strain evidence="6 7">JCM 21714</strain>
    </source>
</reference>
<evidence type="ECO:0000313" key="6">
    <source>
        <dbReference type="EMBL" id="GAE95364.1"/>
    </source>
</evidence>
<dbReference type="InterPro" id="IPR029045">
    <property type="entry name" value="ClpP/crotonase-like_dom_sf"/>
</dbReference>
<dbReference type="eggNOG" id="COG0616">
    <property type="taxonomic scope" value="Bacteria"/>
</dbReference>
<dbReference type="InterPro" id="IPR002142">
    <property type="entry name" value="Peptidase_S49"/>
</dbReference>
<comment type="similarity">
    <text evidence="1">Belongs to the peptidase S49 family.</text>
</comment>
<evidence type="ECO:0000256" key="3">
    <source>
        <dbReference type="ARBA" id="ARBA00022801"/>
    </source>
</evidence>
<keyword evidence="2" id="KW-0645">Protease</keyword>
<dbReference type="GO" id="GO:0008236">
    <property type="term" value="F:serine-type peptidase activity"/>
    <property type="evidence" value="ECO:0007669"/>
    <property type="project" value="UniProtKB-KW"/>
</dbReference>
<evidence type="ECO:0000256" key="2">
    <source>
        <dbReference type="ARBA" id="ARBA00022670"/>
    </source>
</evidence>
<dbReference type="Gene3D" id="3.90.226.10">
    <property type="entry name" value="2-enoyl-CoA Hydratase, Chain A, domain 1"/>
    <property type="match status" value="1"/>
</dbReference>
<dbReference type="STRING" id="1298598.JCM21714_4593"/>
<dbReference type="CDD" id="cd07023">
    <property type="entry name" value="S49_Sppa_N_C"/>
    <property type="match status" value="1"/>
</dbReference>
<dbReference type="InterPro" id="IPR047272">
    <property type="entry name" value="S49_SppA_C"/>
</dbReference>